<gene>
    <name evidence="1" type="ORF">FE257_006508</name>
</gene>
<name>A0AAD4CXN5_ASPNN</name>
<comment type="caution">
    <text evidence="1">The sequence shown here is derived from an EMBL/GenBank/DDBJ whole genome shotgun (WGS) entry which is preliminary data.</text>
</comment>
<protein>
    <submittedName>
        <fullName evidence="1">Uncharacterized protein</fullName>
    </submittedName>
</protein>
<dbReference type="AlphaFoldDB" id="A0AAD4CXN5"/>
<reference evidence="1" key="1">
    <citation type="journal article" date="2019" name="Beilstein J. Org. Chem.">
        <title>Nanangenines: drimane sesquiterpenoids as the dominant metabolite cohort of a novel Australian fungus, Aspergillus nanangensis.</title>
        <authorList>
            <person name="Lacey H.J."/>
            <person name="Gilchrist C.L.M."/>
            <person name="Crombie A."/>
            <person name="Kalaitzis J.A."/>
            <person name="Vuong D."/>
            <person name="Rutledge P.J."/>
            <person name="Turner P."/>
            <person name="Pitt J.I."/>
            <person name="Lacey E."/>
            <person name="Chooi Y.H."/>
            <person name="Piggott A.M."/>
        </authorList>
    </citation>
    <scope>NUCLEOTIDE SEQUENCE</scope>
    <source>
        <strain evidence="1">MST-FP2251</strain>
    </source>
</reference>
<keyword evidence="2" id="KW-1185">Reference proteome</keyword>
<evidence type="ECO:0000313" key="2">
    <source>
        <dbReference type="Proteomes" id="UP001194746"/>
    </source>
</evidence>
<accession>A0AAD4CXN5</accession>
<sequence>MAMEKTDSRLQNDYGADLWVRDGHRRHHSTQGRGLFAGLQDVKSYNVDNGFAKRKSSGDAQSGLWGFIYSRVFGGVYRAPTN</sequence>
<reference evidence="1" key="2">
    <citation type="submission" date="2020-02" db="EMBL/GenBank/DDBJ databases">
        <authorList>
            <person name="Gilchrist C.L.M."/>
            <person name="Chooi Y.-H."/>
        </authorList>
    </citation>
    <scope>NUCLEOTIDE SEQUENCE</scope>
    <source>
        <strain evidence="1">MST-FP2251</strain>
    </source>
</reference>
<dbReference type="Proteomes" id="UP001194746">
    <property type="component" value="Unassembled WGS sequence"/>
</dbReference>
<proteinExistence type="predicted"/>
<evidence type="ECO:0000313" key="1">
    <source>
        <dbReference type="EMBL" id="KAF9894620.1"/>
    </source>
</evidence>
<organism evidence="1 2">
    <name type="scientific">Aspergillus nanangensis</name>
    <dbReference type="NCBI Taxonomy" id="2582783"/>
    <lineage>
        <taxon>Eukaryota</taxon>
        <taxon>Fungi</taxon>
        <taxon>Dikarya</taxon>
        <taxon>Ascomycota</taxon>
        <taxon>Pezizomycotina</taxon>
        <taxon>Eurotiomycetes</taxon>
        <taxon>Eurotiomycetidae</taxon>
        <taxon>Eurotiales</taxon>
        <taxon>Aspergillaceae</taxon>
        <taxon>Aspergillus</taxon>
        <taxon>Aspergillus subgen. Circumdati</taxon>
    </lineage>
</organism>
<dbReference type="EMBL" id="VCAU01000003">
    <property type="protein sequence ID" value="KAF9894620.1"/>
    <property type="molecule type" value="Genomic_DNA"/>
</dbReference>